<dbReference type="Pfam" id="PF01381">
    <property type="entry name" value="HTH_3"/>
    <property type="match status" value="1"/>
</dbReference>
<dbReference type="PANTHER" id="PTHR37038">
    <property type="entry name" value="TRANSCRIPTIONAL REGULATOR-RELATED"/>
    <property type="match status" value="1"/>
</dbReference>
<evidence type="ECO:0000313" key="2">
    <source>
        <dbReference type="EMBL" id="EOL45186.1"/>
    </source>
</evidence>
<dbReference type="InterPro" id="IPR001387">
    <property type="entry name" value="Cro/C1-type_HTH"/>
</dbReference>
<dbReference type="SUPFAM" id="SSF47413">
    <property type="entry name" value="lambda repressor-like DNA-binding domains"/>
    <property type="match status" value="1"/>
</dbReference>
<dbReference type="EMBL" id="AJAU01000018">
    <property type="protein sequence ID" value="EOL45186.1"/>
    <property type="molecule type" value="Genomic_DNA"/>
</dbReference>
<dbReference type="AlphaFoldDB" id="R3WB83"/>
<feature type="domain" description="HTH cro/C1-type" evidence="1">
    <location>
        <begin position="8"/>
        <end position="61"/>
    </location>
</feature>
<comment type="caution">
    <text evidence="2">The sequence shown here is derived from an EMBL/GenBank/DDBJ whole genome shotgun (WGS) entry which is preliminary data.</text>
</comment>
<proteinExistence type="predicted"/>
<dbReference type="Proteomes" id="UP000013840">
    <property type="component" value="Unassembled WGS sequence"/>
</dbReference>
<dbReference type="PANTHER" id="PTHR37038:SF13">
    <property type="entry name" value="HTH CRO_C1-TYPE DOMAIN-CONTAINING PROTEIN"/>
    <property type="match status" value="1"/>
</dbReference>
<dbReference type="CDD" id="cd00093">
    <property type="entry name" value="HTH_XRE"/>
    <property type="match status" value="1"/>
</dbReference>
<dbReference type="InterPro" id="IPR011990">
    <property type="entry name" value="TPR-like_helical_dom_sf"/>
</dbReference>
<dbReference type="STRING" id="317735.RU98_GL002858"/>
<dbReference type="Gene3D" id="1.25.40.10">
    <property type="entry name" value="Tetratricopeptide repeat domain"/>
    <property type="match status" value="1"/>
</dbReference>
<dbReference type="InterPro" id="IPR053163">
    <property type="entry name" value="HTH-type_regulator_Rgg"/>
</dbReference>
<dbReference type="RefSeq" id="WP_010772101.1">
    <property type="nucleotide sequence ID" value="NZ_KB946334.1"/>
</dbReference>
<evidence type="ECO:0000259" key="1">
    <source>
        <dbReference type="PROSITE" id="PS50943"/>
    </source>
</evidence>
<dbReference type="InterPro" id="IPR010057">
    <property type="entry name" value="Transcription_activator_Rgg_C"/>
</dbReference>
<dbReference type="Pfam" id="PF21259">
    <property type="entry name" value="Rgg_C"/>
    <property type="match status" value="1"/>
</dbReference>
<reference evidence="2 3" key="1">
    <citation type="submission" date="2013-02" db="EMBL/GenBank/DDBJ databases">
        <title>The Genome Sequence of Enterococcus caccae BAA-1240.</title>
        <authorList>
            <consortium name="The Broad Institute Genome Sequencing Platform"/>
            <consortium name="The Broad Institute Genome Sequencing Center for Infectious Disease"/>
            <person name="Earl A.M."/>
            <person name="Gilmore M.S."/>
            <person name="Lebreton F."/>
            <person name="Walker B."/>
            <person name="Young S.K."/>
            <person name="Zeng Q."/>
            <person name="Gargeya S."/>
            <person name="Fitzgerald M."/>
            <person name="Haas B."/>
            <person name="Abouelleil A."/>
            <person name="Alvarado L."/>
            <person name="Arachchi H.M."/>
            <person name="Berlin A.M."/>
            <person name="Chapman S.B."/>
            <person name="Dewar J."/>
            <person name="Goldberg J."/>
            <person name="Griggs A."/>
            <person name="Gujja S."/>
            <person name="Hansen M."/>
            <person name="Howarth C."/>
            <person name="Imamovic A."/>
            <person name="Larimer J."/>
            <person name="McCowan C."/>
            <person name="Murphy C."/>
            <person name="Neiman D."/>
            <person name="Pearson M."/>
            <person name="Priest M."/>
            <person name="Roberts A."/>
            <person name="Saif S."/>
            <person name="Shea T."/>
            <person name="Sisk P."/>
            <person name="Sykes S."/>
            <person name="Wortman J."/>
            <person name="Nusbaum C."/>
            <person name="Birren B."/>
        </authorList>
    </citation>
    <scope>NUCLEOTIDE SEQUENCE [LARGE SCALE GENOMIC DNA]</scope>
    <source>
        <strain evidence="2 3">ATCC BAA-1240</strain>
    </source>
</reference>
<dbReference type="PROSITE" id="PS50943">
    <property type="entry name" value="HTH_CROC1"/>
    <property type="match status" value="1"/>
</dbReference>
<dbReference type="InterPro" id="IPR010982">
    <property type="entry name" value="Lambda_DNA-bd_dom_sf"/>
</dbReference>
<accession>R3WB83</accession>
<organism evidence="2 3">
    <name type="scientific">Enterococcus caccae ATCC BAA-1240</name>
    <dbReference type="NCBI Taxonomy" id="1158612"/>
    <lineage>
        <taxon>Bacteria</taxon>
        <taxon>Bacillati</taxon>
        <taxon>Bacillota</taxon>
        <taxon>Bacilli</taxon>
        <taxon>Lactobacillales</taxon>
        <taxon>Enterococcaceae</taxon>
        <taxon>Enterococcus</taxon>
    </lineage>
</organism>
<name>R3WB83_9ENTE</name>
<evidence type="ECO:0000313" key="3">
    <source>
        <dbReference type="Proteomes" id="UP000013840"/>
    </source>
</evidence>
<dbReference type="PATRIC" id="fig|1158612.3.peg.1969"/>
<protein>
    <recommendedName>
        <fullName evidence="1">HTH cro/C1-type domain-containing protein</fullName>
    </recommendedName>
</protein>
<dbReference type="GO" id="GO:0003677">
    <property type="term" value="F:DNA binding"/>
    <property type="evidence" value="ECO:0007669"/>
    <property type="project" value="InterPro"/>
</dbReference>
<dbReference type="eggNOG" id="COG1396">
    <property type="taxonomic scope" value="Bacteria"/>
</dbReference>
<gene>
    <name evidence="2" type="ORF">UC7_01992</name>
</gene>
<keyword evidence="3" id="KW-1185">Reference proteome</keyword>
<sequence length="282" mass="32912">MINEGSSFKNIRQSRKITQKDICKQKISRTTLSKFENNKIMLSMANFNYLLNSIDVSFEEFNFIENGYSYKDKEQIIYFFNKIFSNSDLKYLDNLITLCDNYLDDNFSKSIKCIRSTLYMLKHIADSTDSKLNCQSKLYAADVWNELSKVDSWTILDIKIINCCLHFFDPNTYPLISKQLIKSLDKYKNFSNIILLETSIYLNLTLLFSLQNDKKSALLFSKKALDKSFQSKRIDYISISLIRYGLLSNQKGKINDGLNILKLLNDESLYKVVKEEVDTFVI</sequence>
<dbReference type="OrthoDB" id="2360592at2"/>